<gene>
    <name evidence="10" type="ORF">AS202_02220</name>
</gene>
<dbReference type="InterPro" id="IPR050222">
    <property type="entry name" value="MATE_MdtK"/>
</dbReference>
<evidence type="ECO:0000313" key="11">
    <source>
        <dbReference type="Proteomes" id="UP000069030"/>
    </source>
</evidence>
<keyword evidence="4" id="KW-1003">Cell membrane</keyword>
<dbReference type="InterPro" id="IPR048279">
    <property type="entry name" value="MdtK-like"/>
</dbReference>
<dbReference type="PANTHER" id="PTHR43298">
    <property type="entry name" value="MULTIDRUG RESISTANCE PROTEIN NORM-RELATED"/>
    <property type="match status" value="1"/>
</dbReference>
<comment type="subcellular location">
    <subcellularLocation>
        <location evidence="1">Cell membrane</location>
        <topology evidence="1">Multi-pass membrane protein</topology>
    </subcellularLocation>
</comment>
<evidence type="ECO:0000256" key="1">
    <source>
        <dbReference type="ARBA" id="ARBA00004651"/>
    </source>
</evidence>
<dbReference type="Pfam" id="PF01554">
    <property type="entry name" value="MatE"/>
    <property type="match status" value="2"/>
</dbReference>
<dbReference type="GeneID" id="66973672"/>
<dbReference type="KEGG" id="mod:AS202_02220"/>
<evidence type="ECO:0000256" key="2">
    <source>
        <dbReference type="ARBA" id="ARBA00022448"/>
    </source>
</evidence>
<dbReference type="GO" id="GO:0015297">
    <property type="term" value="F:antiporter activity"/>
    <property type="evidence" value="ECO:0007669"/>
    <property type="project" value="UniProtKB-KW"/>
</dbReference>
<evidence type="ECO:0000256" key="4">
    <source>
        <dbReference type="ARBA" id="ARBA00022475"/>
    </source>
</evidence>
<evidence type="ECO:0000256" key="8">
    <source>
        <dbReference type="ARBA" id="ARBA00023136"/>
    </source>
</evidence>
<dbReference type="EMBL" id="CP013690">
    <property type="protein sequence ID" value="ALU25042.1"/>
    <property type="molecule type" value="Genomic_DNA"/>
</dbReference>
<evidence type="ECO:0000256" key="7">
    <source>
        <dbReference type="ARBA" id="ARBA00023065"/>
    </source>
</evidence>
<dbReference type="PANTHER" id="PTHR43298:SF2">
    <property type="entry name" value="FMN_FAD EXPORTER YEEO-RELATED"/>
    <property type="match status" value="1"/>
</dbReference>
<evidence type="ECO:0000256" key="3">
    <source>
        <dbReference type="ARBA" id="ARBA00022449"/>
    </source>
</evidence>
<dbReference type="InterPro" id="IPR002528">
    <property type="entry name" value="MATE_fam"/>
</dbReference>
<sequence length="444" mass="49457">MDKQKQLILKGNLPNVMWQMSWPAIIAMVLFGLNNFLDGVFVGHLINDTALAAVGIAFPLAQIGQAIGSLIGTGAGAAISIWIGADDQSNLARCLGSVNFLSILFSVAFMLPAYIFADELIYLMGGRGEIAILASQYYKVILLGTFFWVHGLALNMMIRAEGKMKTAAIMIAIGLIIDIVLKPIFISTLGGGVVGAAWATNVSMIVYTILGIGYYHFSKSSFKTNVWSFFNDKQITRFIIKLGMPAMIMMVMVVIQNIVIFNALSKYGTDSDITFFTAVNRFYLLLCTPMFGLMRALQPVAGMNYGVQNYVRTKRSYVLFTWTGVGLLLPFWCLVMFFPQDVLSLMIPNQLFSIDQLINFRVYMSVLLVLPAIFMGMVWFPSVENARPASLVALFRQLVLYVPIMLVVPRIFGINGIYWASALIDWAIFIVVIFVLRRSFKRMV</sequence>
<keyword evidence="5" id="KW-0812">Transmembrane</keyword>
<keyword evidence="7" id="KW-0406">Ion transport</keyword>
<dbReference type="PIRSF" id="PIRSF006603">
    <property type="entry name" value="DinF"/>
    <property type="match status" value="1"/>
</dbReference>
<accession>A0A0S7EEI1</accession>
<dbReference type="NCBIfam" id="TIGR00797">
    <property type="entry name" value="matE"/>
    <property type="match status" value="1"/>
</dbReference>
<dbReference type="GO" id="GO:0006811">
    <property type="term" value="P:monoatomic ion transport"/>
    <property type="evidence" value="ECO:0007669"/>
    <property type="project" value="UniProtKB-KW"/>
</dbReference>
<evidence type="ECO:0000256" key="6">
    <source>
        <dbReference type="ARBA" id="ARBA00022989"/>
    </source>
</evidence>
<dbReference type="GO" id="GO:0042910">
    <property type="term" value="F:xenobiotic transmembrane transporter activity"/>
    <property type="evidence" value="ECO:0007669"/>
    <property type="project" value="InterPro"/>
</dbReference>
<evidence type="ECO:0000256" key="9">
    <source>
        <dbReference type="ARBA" id="ARBA00031636"/>
    </source>
</evidence>
<dbReference type="Proteomes" id="UP000069030">
    <property type="component" value="Chromosome"/>
</dbReference>
<dbReference type="RefSeq" id="WP_006259459.1">
    <property type="nucleotide sequence ID" value="NZ_BCMQ01000021.1"/>
</dbReference>
<keyword evidence="8" id="KW-0472">Membrane</keyword>
<dbReference type="GO" id="GO:0005886">
    <property type="term" value="C:plasma membrane"/>
    <property type="evidence" value="ECO:0007669"/>
    <property type="project" value="UniProtKB-SubCell"/>
</dbReference>
<protein>
    <recommendedName>
        <fullName evidence="9">Multidrug-efflux transporter</fullName>
    </recommendedName>
</protein>
<proteinExistence type="predicted"/>
<evidence type="ECO:0000313" key="10">
    <source>
        <dbReference type="EMBL" id="ALU25042.1"/>
    </source>
</evidence>
<dbReference type="eggNOG" id="COG0534">
    <property type="taxonomic scope" value="Bacteria"/>
</dbReference>
<dbReference type="AlphaFoldDB" id="A0A0S7EEI1"/>
<keyword evidence="6" id="KW-1133">Transmembrane helix</keyword>
<evidence type="ECO:0000256" key="5">
    <source>
        <dbReference type="ARBA" id="ARBA00022692"/>
    </source>
</evidence>
<keyword evidence="2" id="KW-0813">Transport</keyword>
<name>A0A0S7EEI1_9FLAO</name>
<organism evidence="10 11">
    <name type="scientific">Myroides odoratimimus</name>
    <dbReference type="NCBI Taxonomy" id="76832"/>
    <lineage>
        <taxon>Bacteria</taxon>
        <taxon>Pseudomonadati</taxon>
        <taxon>Bacteroidota</taxon>
        <taxon>Flavobacteriia</taxon>
        <taxon>Flavobacteriales</taxon>
        <taxon>Flavobacteriaceae</taxon>
        <taxon>Myroides</taxon>
    </lineage>
</organism>
<reference evidence="10 11" key="1">
    <citation type="journal article" date="2016" name="J. Zhejiang Univ. Sci. B">
        <title>Antibiotic resistance mechanisms of Myroides sp.</title>
        <authorList>
            <person name="Hu S."/>
            <person name="Yuan S."/>
            <person name="Qu H."/>
            <person name="Jiang T."/>
            <person name="Zhou Y."/>
            <person name="Wang M."/>
            <person name="Ming D."/>
        </authorList>
    </citation>
    <scope>NUCLEOTIDE SEQUENCE [LARGE SCALE GENOMIC DNA]</scope>
    <source>
        <strain evidence="10 11">PR63039</strain>
    </source>
</reference>
<keyword evidence="3" id="KW-0050">Antiport</keyword>